<evidence type="ECO:0000313" key="2">
    <source>
        <dbReference type="Proteomes" id="UP000823399"/>
    </source>
</evidence>
<sequence length="106" mass="12481">MYESHNWSRALYAQLDWTESEVKIRRARRVVVPSLRERAQLIKVAPRQAAGCRPRVRIILARDDLPTAGTRTTWSEDVDRSRYCQDQSELGNGKDNYTLIEEWQYL</sequence>
<name>A0A9P7FH63_9AGAM</name>
<organism evidence="1 2">
    <name type="scientific">Suillus discolor</name>
    <dbReference type="NCBI Taxonomy" id="1912936"/>
    <lineage>
        <taxon>Eukaryota</taxon>
        <taxon>Fungi</taxon>
        <taxon>Dikarya</taxon>
        <taxon>Basidiomycota</taxon>
        <taxon>Agaricomycotina</taxon>
        <taxon>Agaricomycetes</taxon>
        <taxon>Agaricomycetidae</taxon>
        <taxon>Boletales</taxon>
        <taxon>Suillineae</taxon>
        <taxon>Suillaceae</taxon>
        <taxon>Suillus</taxon>
    </lineage>
</organism>
<dbReference type="AlphaFoldDB" id="A0A9P7FH63"/>
<dbReference type="EMBL" id="JABBWM010000004">
    <property type="protein sequence ID" value="KAG2118183.1"/>
    <property type="molecule type" value="Genomic_DNA"/>
</dbReference>
<reference evidence="1" key="1">
    <citation type="journal article" date="2020" name="New Phytol.">
        <title>Comparative genomics reveals dynamic genome evolution in host specialist ectomycorrhizal fungi.</title>
        <authorList>
            <person name="Lofgren L.A."/>
            <person name="Nguyen N.H."/>
            <person name="Vilgalys R."/>
            <person name="Ruytinx J."/>
            <person name="Liao H.L."/>
            <person name="Branco S."/>
            <person name="Kuo A."/>
            <person name="LaButti K."/>
            <person name="Lipzen A."/>
            <person name="Andreopoulos W."/>
            <person name="Pangilinan J."/>
            <person name="Riley R."/>
            <person name="Hundley H."/>
            <person name="Na H."/>
            <person name="Barry K."/>
            <person name="Grigoriev I.V."/>
            <person name="Stajich J.E."/>
            <person name="Kennedy P.G."/>
        </authorList>
    </citation>
    <scope>NUCLEOTIDE SEQUENCE</scope>
    <source>
        <strain evidence="1">FC423</strain>
    </source>
</reference>
<keyword evidence="2" id="KW-1185">Reference proteome</keyword>
<dbReference type="GeneID" id="64695546"/>
<proteinExistence type="predicted"/>
<evidence type="ECO:0000313" key="1">
    <source>
        <dbReference type="EMBL" id="KAG2118183.1"/>
    </source>
</evidence>
<accession>A0A9P7FH63</accession>
<dbReference type="Proteomes" id="UP000823399">
    <property type="component" value="Unassembled WGS sequence"/>
</dbReference>
<dbReference type="RefSeq" id="XP_041298700.1">
    <property type="nucleotide sequence ID" value="XM_041433287.1"/>
</dbReference>
<comment type="caution">
    <text evidence="1">The sequence shown here is derived from an EMBL/GenBank/DDBJ whole genome shotgun (WGS) entry which is preliminary data.</text>
</comment>
<protein>
    <submittedName>
        <fullName evidence="1">Uncharacterized protein</fullName>
    </submittedName>
</protein>
<gene>
    <name evidence="1" type="ORF">F5147DRAFT_648555</name>
</gene>